<reference evidence="3" key="1">
    <citation type="submission" date="2021-01" db="EMBL/GenBank/DDBJ databases">
        <title>Adiantum capillus-veneris genome.</title>
        <authorList>
            <person name="Fang Y."/>
            <person name="Liao Q."/>
        </authorList>
    </citation>
    <scope>NUCLEOTIDE SEQUENCE</scope>
    <source>
        <strain evidence="3">H3</strain>
        <tissue evidence="3">Leaf</tissue>
    </source>
</reference>
<comment type="caution">
    <text evidence="3">The sequence shown here is derived from an EMBL/GenBank/DDBJ whole genome shotgun (WGS) entry which is preliminary data.</text>
</comment>
<feature type="domain" description="DUF7722" evidence="2">
    <location>
        <begin position="76"/>
        <end position="121"/>
    </location>
</feature>
<gene>
    <name evidence="3" type="ORF">GOP47_0020327</name>
</gene>
<evidence type="ECO:0000256" key="1">
    <source>
        <dbReference type="SAM" id="MobiDB-lite"/>
    </source>
</evidence>
<evidence type="ECO:0000313" key="4">
    <source>
        <dbReference type="Proteomes" id="UP000886520"/>
    </source>
</evidence>
<keyword evidence="4" id="KW-1185">Reference proteome</keyword>
<dbReference type="PANTHER" id="PTHR33513">
    <property type="entry name" value="OS06G0523300 PROTEIN"/>
    <property type="match status" value="1"/>
</dbReference>
<feature type="region of interest" description="Disordered" evidence="1">
    <location>
        <begin position="1"/>
        <end position="27"/>
    </location>
</feature>
<proteinExistence type="predicted"/>
<dbReference type="PANTHER" id="PTHR33513:SF21">
    <property type="entry name" value="JMJN DOMAIN-CONTAINING PROTEIN"/>
    <property type="match status" value="1"/>
</dbReference>
<evidence type="ECO:0000313" key="3">
    <source>
        <dbReference type="EMBL" id="KAI5065632.1"/>
    </source>
</evidence>
<organism evidence="3 4">
    <name type="scientific">Adiantum capillus-veneris</name>
    <name type="common">Maidenhair fern</name>
    <dbReference type="NCBI Taxonomy" id="13818"/>
    <lineage>
        <taxon>Eukaryota</taxon>
        <taxon>Viridiplantae</taxon>
        <taxon>Streptophyta</taxon>
        <taxon>Embryophyta</taxon>
        <taxon>Tracheophyta</taxon>
        <taxon>Polypodiopsida</taxon>
        <taxon>Polypodiidae</taxon>
        <taxon>Polypodiales</taxon>
        <taxon>Pteridineae</taxon>
        <taxon>Pteridaceae</taxon>
        <taxon>Vittarioideae</taxon>
        <taxon>Adiantum</taxon>
    </lineage>
</organism>
<protein>
    <recommendedName>
        <fullName evidence="2">DUF7722 domain-containing protein</fullName>
    </recommendedName>
</protein>
<name>A0A9D4Z9G3_ADICA</name>
<dbReference type="EMBL" id="JABFUD020000019">
    <property type="protein sequence ID" value="KAI5065632.1"/>
    <property type="molecule type" value="Genomic_DNA"/>
</dbReference>
<evidence type="ECO:0000259" key="2">
    <source>
        <dbReference type="Pfam" id="PF24847"/>
    </source>
</evidence>
<dbReference type="AlphaFoldDB" id="A0A9D4Z9G3"/>
<accession>A0A9D4Z9G3</accession>
<dbReference type="OrthoDB" id="1932905at2759"/>
<dbReference type="Proteomes" id="UP000886520">
    <property type="component" value="Chromosome 19"/>
</dbReference>
<dbReference type="InterPro" id="IPR056139">
    <property type="entry name" value="DUF7722"/>
</dbReference>
<sequence>MERVRAALERSSLPNMQPDEKAPRDYQWSASSSSLVVPSSPASSSLQQMQRSPQLAYSSSFKKPEVPCAFQMPLHYPSFSKAHYDSMPEWQLDRLLEEYGLPVMGTLLEKKQYAIGVFLWK</sequence>
<dbReference type="Pfam" id="PF24847">
    <property type="entry name" value="DUF7722"/>
    <property type="match status" value="1"/>
</dbReference>